<feature type="transmembrane region" description="Helical" evidence="5">
    <location>
        <begin position="165"/>
        <end position="187"/>
    </location>
</feature>
<feature type="chain" id="PRO_5044763335" description="Sulfite exporter TauE/SafE family protein" evidence="6">
    <location>
        <begin position="19"/>
        <end position="514"/>
    </location>
</feature>
<evidence type="ECO:0000256" key="5">
    <source>
        <dbReference type="SAM" id="Phobius"/>
    </source>
</evidence>
<feature type="transmembrane region" description="Helical" evidence="5">
    <location>
        <begin position="406"/>
        <end position="431"/>
    </location>
</feature>
<organism evidence="7 8">
    <name type="scientific">Discostella pseudostelligera</name>
    <dbReference type="NCBI Taxonomy" id="259834"/>
    <lineage>
        <taxon>Eukaryota</taxon>
        <taxon>Sar</taxon>
        <taxon>Stramenopiles</taxon>
        <taxon>Ochrophyta</taxon>
        <taxon>Bacillariophyta</taxon>
        <taxon>Coscinodiscophyceae</taxon>
        <taxon>Thalassiosirophycidae</taxon>
        <taxon>Stephanodiscales</taxon>
        <taxon>Stephanodiscaceae</taxon>
        <taxon>Discostella</taxon>
    </lineage>
</organism>
<feature type="transmembrane region" description="Helical" evidence="5">
    <location>
        <begin position="287"/>
        <end position="307"/>
    </location>
</feature>
<keyword evidence="8" id="KW-1185">Reference proteome</keyword>
<protein>
    <recommendedName>
        <fullName evidence="9">Sulfite exporter TauE/SafE family protein</fullName>
    </recommendedName>
</protein>
<keyword evidence="6" id="KW-0732">Signal</keyword>
<feature type="transmembrane region" description="Helical" evidence="5">
    <location>
        <begin position="69"/>
        <end position="100"/>
    </location>
</feature>
<evidence type="ECO:0000256" key="3">
    <source>
        <dbReference type="ARBA" id="ARBA00022989"/>
    </source>
</evidence>
<dbReference type="EMBL" id="JALLBG020000228">
    <property type="protein sequence ID" value="KAL3758600.1"/>
    <property type="molecule type" value="Genomic_DNA"/>
</dbReference>
<evidence type="ECO:0000256" key="1">
    <source>
        <dbReference type="ARBA" id="ARBA00004141"/>
    </source>
</evidence>
<dbReference type="PANTHER" id="PTHR14255:SF3">
    <property type="entry name" value="SULFITE EXPORTER TAUE_SAFE FAMILY PROTEIN 5-RELATED"/>
    <property type="match status" value="1"/>
</dbReference>
<accession>A0ABD3M3I4</accession>
<dbReference type="Proteomes" id="UP001530293">
    <property type="component" value="Unassembled WGS sequence"/>
</dbReference>
<comment type="subcellular location">
    <subcellularLocation>
        <location evidence="1">Membrane</location>
        <topology evidence="1">Multi-pass membrane protein</topology>
    </subcellularLocation>
</comment>
<feature type="transmembrane region" description="Helical" evidence="5">
    <location>
        <begin position="438"/>
        <end position="457"/>
    </location>
</feature>
<evidence type="ECO:0000256" key="4">
    <source>
        <dbReference type="ARBA" id="ARBA00023136"/>
    </source>
</evidence>
<dbReference type="InterPro" id="IPR002781">
    <property type="entry name" value="TM_pro_TauE-like"/>
</dbReference>
<evidence type="ECO:0008006" key="9">
    <source>
        <dbReference type="Google" id="ProtNLM"/>
    </source>
</evidence>
<keyword evidence="3 5" id="KW-1133">Transmembrane helix</keyword>
<proteinExistence type="predicted"/>
<evidence type="ECO:0000313" key="8">
    <source>
        <dbReference type="Proteomes" id="UP001530293"/>
    </source>
</evidence>
<dbReference type="PANTHER" id="PTHR14255">
    <property type="entry name" value="CEREBLON"/>
    <property type="match status" value="1"/>
</dbReference>
<evidence type="ECO:0000256" key="6">
    <source>
        <dbReference type="SAM" id="SignalP"/>
    </source>
</evidence>
<dbReference type="AlphaFoldDB" id="A0ABD3M3I4"/>
<comment type="caution">
    <text evidence="7">The sequence shown here is derived from an EMBL/GenBank/DDBJ whole genome shotgun (WGS) entry which is preliminary data.</text>
</comment>
<feature type="transmembrane region" description="Helical" evidence="5">
    <location>
        <begin position="469"/>
        <end position="491"/>
    </location>
</feature>
<evidence type="ECO:0000256" key="2">
    <source>
        <dbReference type="ARBA" id="ARBA00022692"/>
    </source>
</evidence>
<dbReference type="GO" id="GO:0016020">
    <property type="term" value="C:membrane"/>
    <property type="evidence" value="ECO:0007669"/>
    <property type="project" value="UniProtKB-SubCell"/>
</dbReference>
<name>A0ABD3M3I4_9STRA</name>
<reference evidence="7 8" key="1">
    <citation type="submission" date="2024-10" db="EMBL/GenBank/DDBJ databases">
        <title>Updated reference genomes for cyclostephanoid diatoms.</title>
        <authorList>
            <person name="Roberts W.R."/>
            <person name="Alverson A.J."/>
        </authorList>
    </citation>
    <scope>NUCLEOTIDE SEQUENCE [LARGE SCALE GENOMIC DNA]</scope>
    <source>
        <strain evidence="7 8">AJA232-27</strain>
    </source>
</reference>
<keyword evidence="4 5" id="KW-0472">Membrane</keyword>
<feature type="transmembrane region" description="Helical" evidence="5">
    <location>
        <begin position="313"/>
        <end position="336"/>
    </location>
</feature>
<dbReference type="Pfam" id="PF01925">
    <property type="entry name" value="TauE"/>
    <property type="match status" value="2"/>
</dbReference>
<feature type="transmembrane region" description="Helical" evidence="5">
    <location>
        <begin position="373"/>
        <end position="394"/>
    </location>
</feature>
<sequence>MVTRTSFLASFLIAVVVAIVVYTSAAENSLVDSDLRIIFATEDTNSTSSIINNHALYHGSLIPLQLSDIVGFFCAALGLIIAAGGGIGGGGILVPIYILILGFLPKHAIPLSNVTVLGGAVASTLQNMRKRHPTADRPLIDWDLIVAMEPPTVAGALIGANLNKILPEAVIAVMLSLLLSFTAYATLKKARIMHQKETEKMRKSQAVGTLNEYLLLHDNPPIEHEESVCLVSNNTSSIHHCHQPIHFEQDCESEDERSIEDDLPEFGDPITLSYITEEERHPKARNVILIFVMFSVVLIINILKGGGGFQSPVGISCGSSSFWCAQGLILVWIFFISWRGRRFLLKDTDRKIEAGYIYLDEDVMWDKKSTIRYPLISTLAGCFAGMFGIGGGIIKGPLMLAMGIHPAVASATSSCMILFTSFTATTTFSVYGLMIPDYAIACSILGFGATYLGQTFMSSIIANSNRNSYIAFSIGMVVLLSAILMTLEFVLQLASGEKEEVGGICGNHVNEHPS</sequence>
<keyword evidence="2 5" id="KW-0812">Transmembrane</keyword>
<gene>
    <name evidence="7" type="ORF">ACHAWU_008354</name>
</gene>
<feature type="signal peptide" evidence="6">
    <location>
        <begin position="1"/>
        <end position="18"/>
    </location>
</feature>
<evidence type="ECO:0000313" key="7">
    <source>
        <dbReference type="EMBL" id="KAL3758600.1"/>
    </source>
</evidence>